<dbReference type="GO" id="GO:0045259">
    <property type="term" value="C:proton-transporting ATP synthase complex"/>
    <property type="evidence" value="ECO:0007669"/>
    <property type="project" value="UniProtKB-KW"/>
</dbReference>
<evidence type="ECO:0000256" key="10">
    <source>
        <dbReference type="ARBA" id="ARBA00023128"/>
    </source>
</evidence>
<dbReference type="Pfam" id="PF00895">
    <property type="entry name" value="ATP-synt_8"/>
    <property type="match status" value="1"/>
</dbReference>
<geneLocation type="mitochondrion" evidence="14"/>
<dbReference type="InterPro" id="IPR001421">
    <property type="entry name" value="ATP8_metazoa"/>
</dbReference>
<keyword evidence="9 12" id="KW-0406">Ion transport</keyword>
<dbReference type="GO" id="GO:0015986">
    <property type="term" value="P:proton motive force-driven ATP synthesis"/>
    <property type="evidence" value="ECO:0007669"/>
    <property type="project" value="InterPro"/>
</dbReference>
<accession>A0A0S2MN66</accession>
<evidence type="ECO:0000256" key="7">
    <source>
        <dbReference type="ARBA" id="ARBA00022781"/>
    </source>
</evidence>
<keyword evidence="4 12" id="KW-0813">Transport</keyword>
<evidence type="ECO:0000256" key="1">
    <source>
        <dbReference type="ARBA" id="ARBA00004304"/>
    </source>
</evidence>
<proteinExistence type="inferred from homology"/>
<evidence type="ECO:0000256" key="11">
    <source>
        <dbReference type="ARBA" id="ARBA00023136"/>
    </source>
</evidence>
<comment type="subunit">
    <text evidence="3">F-type ATPases have 2 components, CF(1) - the catalytic core - and CF(0) - the membrane proton channel.</text>
</comment>
<evidence type="ECO:0000256" key="5">
    <source>
        <dbReference type="ARBA" id="ARBA00022547"/>
    </source>
</evidence>
<dbReference type="AlphaFoldDB" id="A0A0S2MN66"/>
<reference evidence="14" key="1">
    <citation type="submission" date="2012-06" db="EMBL/GenBank/DDBJ databases">
        <title>Mitogenomics of the Coleoptera under dense taxon sampling.</title>
        <authorList>
            <person name="Timmermans M.J.T.N."/>
            <person name="Lim J."/>
            <person name="Dodsworth S."/>
            <person name="Haran J."/>
            <person name="Ahrens D."/>
            <person name="Bocak L."/>
            <person name="London A."/>
            <person name="Culverwell L."/>
            <person name="Vogler A.P."/>
        </authorList>
    </citation>
    <scope>NUCLEOTIDE SEQUENCE</scope>
</reference>
<keyword evidence="7 12" id="KW-0375">Hydrogen ion transport</keyword>
<feature type="transmembrane region" description="Helical" evidence="13">
    <location>
        <begin position="6"/>
        <end position="29"/>
    </location>
</feature>
<evidence type="ECO:0000256" key="6">
    <source>
        <dbReference type="ARBA" id="ARBA00022692"/>
    </source>
</evidence>
<evidence type="ECO:0000256" key="8">
    <source>
        <dbReference type="ARBA" id="ARBA00022989"/>
    </source>
</evidence>
<keyword evidence="6 12" id="KW-0812">Transmembrane</keyword>
<evidence type="ECO:0000256" key="4">
    <source>
        <dbReference type="ARBA" id="ARBA00022448"/>
    </source>
</evidence>
<evidence type="ECO:0000256" key="12">
    <source>
        <dbReference type="RuleBase" id="RU003661"/>
    </source>
</evidence>
<sequence length="53" mass="6360">MPQMAPLNWLTLMMFFITIFIILNSFNFYNFSYQKKNSKTSLSSTLKINWKCL</sequence>
<dbReference type="EMBL" id="JX412732">
    <property type="protein sequence ID" value="ALO76173.1"/>
    <property type="molecule type" value="Genomic_DNA"/>
</dbReference>
<keyword evidence="10 12" id="KW-0496">Mitochondrion</keyword>
<evidence type="ECO:0000256" key="9">
    <source>
        <dbReference type="ARBA" id="ARBA00023065"/>
    </source>
</evidence>
<protein>
    <recommendedName>
        <fullName evidence="12">ATP synthase complex subunit 8</fullName>
    </recommendedName>
</protein>
<evidence type="ECO:0000256" key="3">
    <source>
        <dbReference type="ARBA" id="ARBA00011291"/>
    </source>
</evidence>
<name>A0A0S2MN66_9CUCU</name>
<comment type="subcellular location">
    <subcellularLocation>
        <location evidence="1 12">Mitochondrion membrane</location>
        <topology evidence="1 12">Single-pass membrane protein</topology>
    </subcellularLocation>
</comment>
<dbReference type="GO" id="GO:0031966">
    <property type="term" value="C:mitochondrial membrane"/>
    <property type="evidence" value="ECO:0007669"/>
    <property type="project" value="UniProtKB-SubCell"/>
</dbReference>
<keyword evidence="11 13" id="KW-0472">Membrane</keyword>
<comment type="similarity">
    <text evidence="2 12">Belongs to the ATPase protein 8 family.</text>
</comment>
<organism evidence="14">
    <name type="scientific">Mylabris sp. MYL01</name>
    <dbReference type="NCBI Taxonomy" id="1205567"/>
    <lineage>
        <taxon>Eukaryota</taxon>
        <taxon>Metazoa</taxon>
        <taxon>Ecdysozoa</taxon>
        <taxon>Arthropoda</taxon>
        <taxon>Hexapoda</taxon>
        <taxon>Insecta</taxon>
        <taxon>Pterygota</taxon>
        <taxon>Neoptera</taxon>
        <taxon>Endopterygota</taxon>
        <taxon>Coleoptera</taxon>
        <taxon>Polyphaga</taxon>
        <taxon>Cucujiformia</taxon>
        <taxon>Meloidae</taxon>
        <taxon>Meloinae</taxon>
        <taxon>Mylabris</taxon>
    </lineage>
</organism>
<dbReference type="GO" id="GO:0015078">
    <property type="term" value="F:proton transmembrane transporter activity"/>
    <property type="evidence" value="ECO:0007669"/>
    <property type="project" value="InterPro"/>
</dbReference>
<keyword evidence="8 13" id="KW-1133">Transmembrane helix</keyword>
<keyword evidence="5 12" id="KW-0138">CF(0)</keyword>
<gene>
    <name evidence="14" type="primary">atp8</name>
</gene>
<evidence type="ECO:0000313" key="14">
    <source>
        <dbReference type="EMBL" id="ALO76173.1"/>
    </source>
</evidence>
<evidence type="ECO:0000256" key="2">
    <source>
        <dbReference type="ARBA" id="ARBA00008892"/>
    </source>
</evidence>
<evidence type="ECO:0000256" key="13">
    <source>
        <dbReference type="SAM" id="Phobius"/>
    </source>
</evidence>